<dbReference type="Gene3D" id="2.40.128.640">
    <property type="match status" value="1"/>
</dbReference>
<gene>
    <name evidence="2" type="ORF">EQG79_07625</name>
</gene>
<protein>
    <recommendedName>
        <fullName evidence="4">Copper resistance protein NlpE</fullName>
    </recommendedName>
</protein>
<sequence length="155" mass="17193">MKQIILLLGLAISFVGATRPSPQPSVFVASTPCDLIPRIWLGIPTDASCEFIKWTLSLSRDPRNQAPAAYLLHYTYGITQPNTTGFANGGTTRQKTGQWQQVRDAQQRTVYQLGTSPADTTIRLVKLDDNLLHLLDPQGKLMIGHAGWSYTLNKR</sequence>
<proteinExistence type="predicted"/>
<dbReference type="Proteomes" id="UP000290407">
    <property type="component" value="Unassembled WGS sequence"/>
</dbReference>
<dbReference type="RefSeq" id="WP_129600998.1">
    <property type="nucleotide sequence ID" value="NZ_SBLB01000001.1"/>
</dbReference>
<evidence type="ECO:0000313" key="3">
    <source>
        <dbReference type="Proteomes" id="UP000290407"/>
    </source>
</evidence>
<keyword evidence="3" id="KW-1185">Reference proteome</keyword>
<dbReference type="EMBL" id="SBLB01000001">
    <property type="protein sequence ID" value="RYC71981.1"/>
    <property type="molecule type" value="Genomic_DNA"/>
</dbReference>
<feature type="signal peptide" evidence="1">
    <location>
        <begin position="1"/>
        <end position="17"/>
    </location>
</feature>
<evidence type="ECO:0000256" key="1">
    <source>
        <dbReference type="SAM" id="SignalP"/>
    </source>
</evidence>
<dbReference type="AlphaFoldDB" id="A0A4Q2UVD9"/>
<feature type="chain" id="PRO_5020919313" description="Copper resistance protein NlpE" evidence="1">
    <location>
        <begin position="18"/>
        <end position="155"/>
    </location>
</feature>
<evidence type="ECO:0000313" key="2">
    <source>
        <dbReference type="EMBL" id="RYC71981.1"/>
    </source>
</evidence>
<reference evidence="2 3" key="1">
    <citation type="submission" date="2019-01" db="EMBL/GenBank/DDBJ databases">
        <title>Spirosoma flava sp. nov., a propanil-degrading bacterium isolated from herbicide-contaminated soil.</title>
        <authorList>
            <person name="Zhang L."/>
            <person name="Jiang J.-D."/>
        </authorList>
    </citation>
    <scope>NUCLEOTIDE SEQUENCE [LARGE SCALE GENOMIC DNA]</scope>
    <source>
        <strain evidence="2 3">TY50</strain>
    </source>
</reference>
<organism evidence="2 3">
    <name type="scientific">Spirosoma sordidisoli</name>
    <dbReference type="NCBI Taxonomy" id="2502893"/>
    <lineage>
        <taxon>Bacteria</taxon>
        <taxon>Pseudomonadati</taxon>
        <taxon>Bacteroidota</taxon>
        <taxon>Cytophagia</taxon>
        <taxon>Cytophagales</taxon>
        <taxon>Cytophagaceae</taxon>
        <taxon>Spirosoma</taxon>
    </lineage>
</organism>
<accession>A0A4Q2UVD9</accession>
<evidence type="ECO:0008006" key="4">
    <source>
        <dbReference type="Google" id="ProtNLM"/>
    </source>
</evidence>
<keyword evidence="1" id="KW-0732">Signal</keyword>
<name>A0A4Q2UVD9_9BACT</name>
<comment type="caution">
    <text evidence="2">The sequence shown here is derived from an EMBL/GenBank/DDBJ whole genome shotgun (WGS) entry which is preliminary data.</text>
</comment>